<name>A0A9D4GSL1_DREPO</name>
<dbReference type="Pfam" id="PF00084">
    <property type="entry name" value="Sushi"/>
    <property type="match status" value="1"/>
</dbReference>
<reference evidence="4" key="2">
    <citation type="submission" date="2020-11" db="EMBL/GenBank/DDBJ databases">
        <authorList>
            <person name="McCartney M.A."/>
            <person name="Auch B."/>
            <person name="Kono T."/>
            <person name="Mallez S."/>
            <person name="Becker A."/>
            <person name="Gohl D.M."/>
            <person name="Silverstein K.A.T."/>
            <person name="Koren S."/>
            <person name="Bechman K.B."/>
            <person name="Herman A."/>
            <person name="Abrahante J.E."/>
            <person name="Garbe J."/>
        </authorList>
    </citation>
    <scope>NUCLEOTIDE SEQUENCE</scope>
    <source>
        <strain evidence="4">Duluth1</strain>
        <tissue evidence="4">Whole animal</tissue>
    </source>
</reference>
<comment type="caution">
    <text evidence="2">Lacks conserved residue(s) required for the propagation of feature annotation.</text>
</comment>
<feature type="domain" description="Sushi" evidence="3">
    <location>
        <begin position="78"/>
        <end position="135"/>
    </location>
</feature>
<keyword evidence="1" id="KW-1015">Disulfide bond</keyword>
<gene>
    <name evidence="4" type="ORF">DPMN_122489</name>
</gene>
<dbReference type="SMART" id="SM00032">
    <property type="entry name" value="CCP"/>
    <property type="match status" value="1"/>
</dbReference>
<evidence type="ECO:0000256" key="1">
    <source>
        <dbReference type="ARBA" id="ARBA00023157"/>
    </source>
</evidence>
<protein>
    <recommendedName>
        <fullName evidence="3">Sushi domain-containing protein</fullName>
    </recommendedName>
</protein>
<accession>A0A9D4GSL1</accession>
<dbReference type="InterPro" id="IPR035976">
    <property type="entry name" value="Sushi/SCR/CCP_sf"/>
</dbReference>
<evidence type="ECO:0000313" key="4">
    <source>
        <dbReference type="EMBL" id="KAH3820740.1"/>
    </source>
</evidence>
<proteinExistence type="predicted"/>
<dbReference type="SUPFAM" id="SSF57535">
    <property type="entry name" value="Complement control module/SCR domain"/>
    <property type="match status" value="1"/>
</dbReference>
<evidence type="ECO:0000313" key="5">
    <source>
        <dbReference type="Proteomes" id="UP000828390"/>
    </source>
</evidence>
<dbReference type="Proteomes" id="UP000828390">
    <property type="component" value="Unassembled WGS sequence"/>
</dbReference>
<dbReference type="EMBL" id="JAIWYP010000005">
    <property type="protein sequence ID" value="KAH3820740.1"/>
    <property type="molecule type" value="Genomic_DNA"/>
</dbReference>
<sequence>MKSCLMPIVLLETLYRDGLVLSMMPEYSGKAAYIKSWSRTLSMTNTNISWEIQVIRARDGFKVFKDKSYLRFYLRDLLSCGTPSDITGGSVLTTGPYSNGSYAVYTCTSGYVMSGTAYIECLNGIWSVDLPACSKQDYNKVYNYITDNHQARRSCSTVPRKYEYDEDGRRYHLDDNGMACYYDHKNKSHGKSVPYGIDGSSERRTQPAKEILAWKPHSNSVRNINTSTK</sequence>
<dbReference type="InterPro" id="IPR000436">
    <property type="entry name" value="Sushi_SCR_CCP_dom"/>
</dbReference>
<evidence type="ECO:0000259" key="3">
    <source>
        <dbReference type="PROSITE" id="PS50923"/>
    </source>
</evidence>
<evidence type="ECO:0000256" key="2">
    <source>
        <dbReference type="PROSITE-ProRule" id="PRU00302"/>
    </source>
</evidence>
<reference evidence="4" key="1">
    <citation type="journal article" date="2019" name="bioRxiv">
        <title>The Genome of the Zebra Mussel, Dreissena polymorpha: A Resource for Invasive Species Research.</title>
        <authorList>
            <person name="McCartney M.A."/>
            <person name="Auch B."/>
            <person name="Kono T."/>
            <person name="Mallez S."/>
            <person name="Zhang Y."/>
            <person name="Obille A."/>
            <person name="Becker A."/>
            <person name="Abrahante J.E."/>
            <person name="Garbe J."/>
            <person name="Badalamenti J.P."/>
            <person name="Herman A."/>
            <person name="Mangelson H."/>
            <person name="Liachko I."/>
            <person name="Sullivan S."/>
            <person name="Sone E.D."/>
            <person name="Koren S."/>
            <person name="Silverstein K.A.T."/>
            <person name="Beckman K.B."/>
            <person name="Gohl D.M."/>
        </authorList>
    </citation>
    <scope>NUCLEOTIDE SEQUENCE</scope>
    <source>
        <strain evidence="4">Duluth1</strain>
        <tissue evidence="4">Whole animal</tissue>
    </source>
</reference>
<dbReference type="CDD" id="cd00033">
    <property type="entry name" value="CCP"/>
    <property type="match status" value="1"/>
</dbReference>
<dbReference type="AlphaFoldDB" id="A0A9D4GSL1"/>
<organism evidence="4 5">
    <name type="scientific">Dreissena polymorpha</name>
    <name type="common">Zebra mussel</name>
    <name type="synonym">Mytilus polymorpha</name>
    <dbReference type="NCBI Taxonomy" id="45954"/>
    <lineage>
        <taxon>Eukaryota</taxon>
        <taxon>Metazoa</taxon>
        <taxon>Spiralia</taxon>
        <taxon>Lophotrochozoa</taxon>
        <taxon>Mollusca</taxon>
        <taxon>Bivalvia</taxon>
        <taxon>Autobranchia</taxon>
        <taxon>Heteroconchia</taxon>
        <taxon>Euheterodonta</taxon>
        <taxon>Imparidentia</taxon>
        <taxon>Neoheterodontei</taxon>
        <taxon>Myida</taxon>
        <taxon>Dreissenoidea</taxon>
        <taxon>Dreissenidae</taxon>
        <taxon>Dreissena</taxon>
    </lineage>
</organism>
<keyword evidence="2" id="KW-0768">Sushi</keyword>
<keyword evidence="5" id="KW-1185">Reference proteome</keyword>
<dbReference type="Gene3D" id="2.10.70.10">
    <property type="entry name" value="Complement Module, domain 1"/>
    <property type="match status" value="1"/>
</dbReference>
<dbReference type="PROSITE" id="PS50923">
    <property type="entry name" value="SUSHI"/>
    <property type="match status" value="1"/>
</dbReference>
<comment type="caution">
    <text evidence="4">The sequence shown here is derived from an EMBL/GenBank/DDBJ whole genome shotgun (WGS) entry which is preliminary data.</text>
</comment>